<keyword evidence="2" id="KW-0378">Hydrolase</keyword>
<dbReference type="InterPro" id="IPR036866">
    <property type="entry name" value="RibonucZ/Hydroxyglut_hydro"/>
</dbReference>
<dbReference type="InterPro" id="IPR052195">
    <property type="entry name" value="Bact_Alkyl/Aryl-Sulfatase"/>
</dbReference>
<evidence type="ECO:0000313" key="8">
    <source>
        <dbReference type="Proteomes" id="UP001597216"/>
    </source>
</evidence>
<name>A0ABW3T076_9CAUL</name>
<dbReference type="InterPro" id="IPR036527">
    <property type="entry name" value="SCP2_sterol-bd_dom_sf"/>
</dbReference>
<evidence type="ECO:0000256" key="4">
    <source>
        <dbReference type="ARBA" id="ARBA00033751"/>
    </source>
</evidence>
<protein>
    <submittedName>
        <fullName evidence="7">Alkyl/aryl-sulfatase</fullName>
    </submittedName>
</protein>
<dbReference type="SUPFAM" id="SSF55718">
    <property type="entry name" value="SCP-like"/>
    <property type="match status" value="1"/>
</dbReference>
<dbReference type="Gene3D" id="3.30.1050.10">
    <property type="entry name" value="SCP2 sterol-binding domain"/>
    <property type="match status" value="1"/>
</dbReference>
<comment type="caution">
    <text evidence="7">The sequence shown here is derived from an EMBL/GenBank/DDBJ whole genome shotgun (WGS) entry which is preliminary data.</text>
</comment>
<dbReference type="PANTHER" id="PTHR43223:SF1">
    <property type="entry name" value="ALKYL_ARYL-SULFATASE BDS1"/>
    <property type="match status" value="1"/>
</dbReference>
<evidence type="ECO:0000256" key="3">
    <source>
        <dbReference type="ARBA" id="ARBA00022833"/>
    </source>
</evidence>
<comment type="similarity">
    <text evidence="4">Belongs to the metallo-beta-lactamase superfamily. Type III sulfatase family.</text>
</comment>
<accession>A0ABW3T076</accession>
<dbReference type="Pfam" id="PF14863">
    <property type="entry name" value="Alkyl_sulf_dimr"/>
    <property type="match status" value="1"/>
</dbReference>
<evidence type="ECO:0000259" key="6">
    <source>
        <dbReference type="SMART" id="SM00849"/>
    </source>
</evidence>
<evidence type="ECO:0000256" key="2">
    <source>
        <dbReference type="ARBA" id="ARBA00022801"/>
    </source>
</evidence>
<keyword evidence="3" id="KW-0862">Zinc</keyword>
<dbReference type="Gene3D" id="1.25.40.880">
    <property type="entry name" value="Alkyl sulfatase, dimerisation domain"/>
    <property type="match status" value="1"/>
</dbReference>
<keyword evidence="5" id="KW-0732">Signal</keyword>
<evidence type="ECO:0000256" key="1">
    <source>
        <dbReference type="ARBA" id="ARBA00022723"/>
    </source>
</evidence>
<dbReference type="SMART" id="SM00849">
    <property type="entry name" value="Lactamase_B"/>
    <property type="match status" value="1"/>
</dbReference>
<dbReference type="Proteomes" id="UP001597216">
    <property type="component" value="Unassembled WGS sequence"/>
</dbReference>
<dbReference type="PANTHER" id="PTHR43223">
    <property type="entry name" value="ALKYL/ARYL-SULFATASE"/>
    <property type="match status" value="1"/>
</dbReference>
<evidence type="ECO:0000256" key="5">
    <source>
        <dbReference type="SAM" id="SignalP"/>
    </source>
</evidence>
<dbReference type="SUPFAM" id="SSF56281">
    <property type="entry name" value="Metallo-hydrolase/oxidoreductase"/>
    <property type="match status" value="1"/>
</dbReference>
<dbReference type="Pfam" id="PF00753">
    <property type="entry name" value="Lactamase_B"/>
    <property type="match status" value="1"/>
</dbReference>
<sequence>MRKALVSLTLALAATPALAAPDFNNRQDFDFADRGFVATRKDPLIKGSDGRVIWDLTAYDFLKAPAPATANPSLWRQSQLLTKHGLFKVSEGVWQVRGFDISNVTFIAGKTGWIVIDPLTSAEVAKAAYDLVTENLGAKPVVALIYTHSHTDHFGGARGLVSQADVDAGKVQIIAPDGFLEHAVSENIIAGAAMGRRATYQFGYFLPKGPTGQLSAGIGAAISPGTQTLIPPNVTIKTTGQEMTVDGVRLQFQVTPGTEAPAEMNIYLPDLKALCMAENANASQHNLLTPRGALVRDAKAWADYLTESLRLYGDKTDVMFTSHAWPRFGQAQVDDFLAKHRDAYKFLHDQSVRMMNEGLTGPEIANRLKLPPALDNEWYNRGYYGSLSFNSRAVYQRYMGWYDANPVNLAPLEPADESARYVAAMGGEKKVLAAAKAAHAKGDDRWAAQLLNRLVYANAKDQVARNELAGVYDAMAYATENAIWRNMYLSAATELRNGVKTGSGPAISLDLVRNMTTPMLLDLMSVRLNADKAGADHATVDLVFPDRKEHFRVAVANGVLTWEANPASGSTDATLTLNRPVFLMLTMAGGKVEPMIAGGQVKLDGDAAAFGKVMGWMDAFKADFPIVWRP</sequence>
<keyword evidence="1" id="KW-0479">Metal-binding</keyword>
<keyword evidence="8" id="KW-1185">Reference proteome</keyword>
<dbReference type="InterPro" id="IPR038536">
    <property type="entry name" value="Alkyl/aryl-sulf_dimr_sf"/>
</dbReference>
<organism evidence="7 8">
    <name type="scientific">Phenylobacterium conjunctum</name>
    <dbReference type="NCBI Taxonomy" id="1298959"/>
    <lineage>
        <taxon>Bacteria</taxon>
        <taxon>Pseudomonadati</taxon>
        <taxon>Pseudomonadota</taxon>
        <taxon>Alphaproteobacteria</taxon>
        <taxon>Caulobacterales</taxon>
        <taxon>Caulobacteraceae</taxon>
        <taxon>Phenylobacterium</taxon>
    </lineage>
</organism>
<dbReference type="InterPro" id="IPR001279">
    <property type="entry name" value="Metallo-B-lactamas"/>
</dbReference>
<reference evidence="8" key="1">
    <citation type="journal article" date="2019" name="Int. J. Syst. Evol. Microbiol.">
        <title>The Global Catalogue of Microorganisms (GCM) 10K type strain sequencing project: providing services to taxonomists for standard genome sequencing and annotation.</title>
        <authorList>
            <consortium name="The Broad Institute Genomics Platform"/>
            <consortium name="The Broad Institute Genome Sequencing Center for Infectious Disease"/>
            <person name="Wu L."/>
            <person name="Ma J."/>
        </authorList>
    </citation>
    <scope>NUCLEOTIDE SEQUENCE [LARGE SCALE GENOMIC DNA]</scope>
    <source>
        <strain evidence="8">CCUG 55074</strain>
    </source>
</reference>
<dbReference type="Gene3D" id="3.60.15.30">
    <property type="entry name" value="Metallo-beta-lactamase domain"/>
    <property type="match status" value="1"/>
</dbReference>
<dbReference type="EMBL" id="JBHTLQ010000006">
    <property type="protein sequence ID" value="MFD1189781.1"/>
    <property type="molecule type" value="Genomic_DNA"/>
</dbReference>
<dbReference type="InterPro" id="IPR029228">
    <property type="entry name" value="Alkyl_sulf_dimr"/>
</dbReference>
<gene>
    <name evidence="7" type="ORF">ACFQ27_04250</name>
</gene>
<evidence type="ECO:0000313" key="7">
    <source>
        <dbReference type="EMBL" id="MFD1189781.1"/>
    </source>
</evidence>
<dbReference type="CDD" id="cd07710">
    <property type="entry name" value="arylsulfatase_Sdsa1-like_MBL-fold"/>
    <property type="match status" value="1"/>
</dbReference>
<dbReference type="InterPro" id="IPR029229">
    <property type="entry name" value="Alkyl_sulf_C"/>
</dbReference>
<feature type="chain" id="PRO_5045772309" evidence="5">
    <location>
        <begin position="20"/>
        <end position="630"/>
    </location>
</feature>
<proteinExistence type="inferred from homology"/>
<feature type="domain" description="Metallo-beta-lactamase" evidence="6">
    <location>
        <begin position="101"/>
        <end position="323"/>
    </location>
</feature>
<dbReference type="RefSeq" id="WP_377352728.1">
    <property type="nucleotide sequence ID" value="NZ_JBHTLQ010000006.1"/>
</dbReference>
<dbReference type="InterPro" id="IPR044097">
    <property type="entry name" value="Bds1/SdsA1_MBL-fold"/>
</dbReference>
<feature type="signal peptide" evidence="5">
    <location>
        <begin position="1"/>
        <end position="19"/>
    </location>
</feature>
<dbReference type="Pfam" id="PF14864">
    <property type="entry name" value="Alkyl_sulf_C"/>
    <property type="match status" value="1"/>
</dbReference>